<dbReference type="Proteomes" id="UP000664169">
    <property type="component" value="Unassembled WGS sequence"/>
</dbReference>
<gene>
    <name evidence="2" type="ORF">GOMPHAMPRED_003572</name>
</gene>
<organism evidence="2 3">
    <name type="scientific">Gomphillus americanus</name>
    <dbReference type="NCBI Taxonomy" id="1940652"/>
    <lineage>
        <taxon>Eukaryota</taxon>
        <taxon>Fungi</taxon>
        <taxon>Dikarya</taxon>
        <taxon>Ascomycota</taxon>
        <taxon>Pezizomycotina</taxon>
        <taxon>Lecanoromycetes</taxon>
        <taxon>OSLEUM clade</taxon>
        <taxon>Ostropomycetidae</taxon>
        <taxon>Ostropales</taxon>
        <taxon>Graphidaceae</taxon>
        <taxon>Gomphilloideae</taxon>
        <taxon>Gomphillus</taxon>
    </lineage>
</organism>
<dbReference type="Pfam" id="PF09962">
    <property type="entry name" value="DUF2196"/>
    <property type="match status" value="1"/>
</dbReference>
<proteinExistence type="predicted"/>
<reference evidence="2" key="1">
    <citation type="submission" date="2021-03" db="EMBL/GenBank/DDBJ databases">
        <authorList>
            <person name="Tagirdzhanova G."/>
        </authorList>
    </citation>
    <scope>NUCLEOTIDE SEQUENCE</scope>
</reference>
<evidence type="ECO:0000256" key="1">
    <source>
        <dbReference type="SAM" id="MobiDB-lite"/>
    </source>
</evidence>
<evidence type="ECO:0000313" key="3">
    <source>
        <dbReference type="Proteomes" id="UP000664169"/>
    </source>
</evidence>
<accession>A0A8H3IDQ3</accession>
<dbReference type="OrthoDB" id="20105at2759"/>
<sequence length="178" mass="19068">MSIPRAVFLGPGTAVNIVLKADQGSGRLTTGKIKDLLTRGDHPRGIKVRLEDGQIGRVQSLANGSSLVAPENVPNQSSSKSLHEFKFQEDIRNQPQPPPAIERSLEDYIKIKPTKKGKPIKAQAEDVSGCSGSSHGEVLQRSLEKEFPSMDSSLIAAILSDSDDANGARSILQALTKS</sequence>
<dbReference type="PANTHER" id="PTHR40069">
    <property type="entry name" value="YWBE PROTEIN"/>
    <property type="match status" value="1"/>
</dbReference>
<evidence type="ECO:0000313" key="2">
    <source>
        <dbReference type="EMBL" id="CAF9924262.1"/>
    </source>
</evidence>
<comment type="caution">
    <text evidence="2">The sequence shown here is derived from an EMBL/GenBank/DDBJ whole genome shotgun (WGS) entry which is preliminary data.</text>
</comment>
<dbReference type="NCBIfam" id="TIGR03833">
    <property type="entry name" value="YwbE family protein"/>
    <property type="match status" value="1"/>
</dbReference>
<name>A0A8H3IDQ3_9LECA</name>
<keyword evidence="3" id="KW-1185">Reference proteome</keyword>
<dbReference type="PANTHER" id="PTHR40069:SF1">
    <property type="entry name" value="YWBE PROTEIN"/>
    <property type="match status" value="1"/>
</dbReference>
<protein>
    <submittedName>
        <fullName evidence="2">Uncharacterized protein</fullName>
    </submittedName>
</protein>
<feature type="region of interest" description="Disordered" evidence="1">
    <location>
        <begin position="115"/>
        <end position="137"/>
    </location>
</feature>
<dbReference type="InterPro" id="IPR019240">
    <property type="entry name" value="DUF2196"/>
</dbReference>
<dbReference type="AlphaFoldDB" id="A0A8H3IDQ3"/>
<dbReference type="EMBL" id="CAJPDQ010000021">
    <property type="protein sequence ID" value="CAF9924262.1"/>
    <property type="molecule type" value="Genomic_DNA"/>
</dbReference>